<evidence type="ECO:0000313" key="3">
    <source>
        <dbReference type="Proteomes" id="UP000214646"/>
    </source>
</evidence>
<keyword evidence="3" id="KW-1185">Reference proteome</keyword>
<comment type="caution">
    <text evidence="2">The sequence shown here is derived from an EMBL/GenBank/DDBJ whole genome shotgun (WGS) entry which is preliminary data.</text>
</comment>
<feature type="compositionally biased region" description="Basic and acidic residues" evidence="1">
    <location>
        <begin position="1"/>
        <end position="11"/>
    </location>
</feature>
<evidence type="ECO:0000256" key="1">
    <source>
        <dbReference type="SAM" id="MobiDB-lite"/>
    </source>
</evidence>
<dbReference type="EMBL" id="NIDE01000001">
    <property type="protein sequence ID" value="OWK47092.1"/>
    <property type="molecule type" value="Genomic_DNA"/>
</dbReference>
<gene>
    <name evidence="2" type="ORF">FRUB_00791</name>
</gene>
<dbReference type="Proteomes" id="UP000214646">
    <property type="component" value="Unassembled WGS sequence"/>
</dbReference>
<protein>
    <submittedName>
        <fullName evidence="2">Uncharacterized protein</fullName>
    </submittedName>
</protein>
<reference evidence="3" key="1">
    <citation type="submission" date="2017-06" db="EMBL/GenBank/DDBJ databases">
        <title>Genome analysis of Fimbriiglobus ruber SP5, the first member of the order Planctomycetales with confirmed chitinolytic capability.</title>
        <authorList>
            <person name="Ravin N.V."/>
            <person name="Rakitin A.L."/>
            <person name="Ivanova A.A."/>
            <person name="Beletsky A.V."/>
            <person name="Kulichevskaya I.S."/>
            <person name="Mardanov A.V."/>
            <person name="Dedysh S.N."/>
        </authorList>
    </citation>
    <scope>NUCLEOTIDE SEQUENCE [LARGE SCALE GENOMIC DNA]</scope>
    <source>
        <strain evidence="3">SP5</strain>
    </source>
</reference>
<proteinExistence type="predicted"/>
<evidence type="ECO:0000313" key="2">
    <source>
        <dbReference type="EMBL" id="OWK47092.1"/>
    </source>
</evidence>
<sequence length="63" mass="6829">MRDKKPLKNTDLKSSGSQSDQSTPELPVLLGDVFLRLARQGCRIAGDKTKGVKLSVPNGCEIM</sequence>
<organism evidence="2 3">
    <name type="scientific">Fimbriiglobus ruber</name>
    <dbReference type="NCBI Taxonomy" id="1908690"/>
    <lineage>
        <taxon>Bacteria</taxon>
        <taxon>Pseudomonadati</taxon>
        <taxon>Planctomycetota</taxon>
        <taxon>Planctomycetia</taxon>
        <taxon>Gemmatales</taxon>
        <taxon>Gemmataceae</taxon>
        <taxon>Fimbriiglobus</taxon>
    </lineage>
</organism>
<name>A0A225E0K5_9BACT</name>
<accession>A0A225E0K5</accession>
<feature type="region of interest" description="Disordered" evidence="1">
    <location>
        <begin position="1"/>
        <end position="24"/>
    </location>
</feature>
<dbReference type="AlphaFoldDB" id="A0A225E0K5"/>
<feature type="compositionally biased region" description="Polar residues" evidence="1">
    <location>
        <begin position="12"/>
        <end position="24"/>
    </location>
</feature>